<dbReference type="AlphaFoldDB" id="A0A8S1S7X3"/>
<evidence type="ECO:0000313" key="2">
    <source>
        <dbReference type="Proteomes" id="UP000689195"/>
    </source>
</evidence>
<dbReference type="Proteomes" id="UP000689195">
    <property type="component" value="Unassembled WGS sequence"/>
</dbReference>
<dbReference type="EMBL" id="CAJJDO010000004">
    <property type="protein sequence ID" value="CAD8135617.1"/>
    <property type="molecule type" value="Genomic_DNA"/>
</dbReference>
<sequence length="72" mass="8283">MGCALDKQKSMISKKIPISILKKKGDEKYNQTLTNSQEIEQIGKKVYDCQIDHYDISQNPILRRRIASTSQI</sequence>
<protein>
    <submittedName>
        <fullName evidence="1">Uncharacterized protein</fullName>
    </submittedName>
</protein>
<organism evidence="1 2">
    <name type="scientific">Paramecium pentaurelia</name>
    <dbReference type="NCBI Taxonomy" id="43138"/>
    <lineage>
        <taxon>Eukaryota</taxon>
        <taxon>Sar</taxon>
        <taxon>Alveolata</taxon>
        <taxon>Ciliophora</taxon>
        <taxon>Intramacronucleata</taxon>
        <taxon>Oligohymenophorea</taxon>
        <taxon>Peniculida</taxon>
        <taxon>Parameciidae</taxon>
        <taxon>Paramecium</taxon>
    </lineage>
</organism>
<dbReference type="OrthoDB" id="291831at2759"/>
<comment type="caution">
    <text evidence="1">The sequence shown here is derived from an EMBL/GenBank/DDBJ whole genome shotgun (WGS) entry which is preliminary data.</text>
</comment>
<proteinExistence type="predicted"/>
<reference evidence="1" key="1">
    <citation type="submission" date="2021-01" db="EMBL/GenBank/DDBJ databases">
        <authorList>
            <consortium name="Genoscope - CEA"/>
            <person name="William W."/>
        </authorList>
    </citation>
    <scope>NUCLEOTIDE SEQUENCE</scope>
</reference>
<gene>
    <name evidence="1" type="ORF">PPENT_87.1.T0040316</name>
</gene>
<evidence type="ECO:0000313" key="1">
    <source>
        <dbReference type="EMBL" id="CAD8135617.1"/>
    </source>
</evidence>
<keyword evidence="2" id="KW-1185">Reference proteome</keyword>
<name>A0A8S1S7X3_9CILI</name>
<accession>A0A8S1S7X3</accession>